<dbReference type="InterPro" id="IPR043129">
    <property type="entry name" value="ATPase_NBD"/>
</dbReference>
<organism evidence="4 5">
    <name type="scientific">Aureimonas populi</name>
    <dbReference type="NCBI Taxonomy" id="1701758"/>
    <lineage>
        <taxon>Bacteria</taxon>
        <taxon>Pseudomonadati</taxon>
        <taxon>Pseudomonadota</taxon>
        <taxon>Alphaproteobacteria</taxon>
        <taxon>Hyphomicrobiales</taxon>
        <taxon>Aurantimonadaceae</taxon>
        <taxon>Aureimonas</taxon>
    </lineage>
</organism>
<evidence type="ECO:0000313" key="5">
    <source>
        <dbReference type="Proteomes" id="UP001597371"/>
    </source>
</evidence>
<sequence>MNWRVGVDIGGTFTDVAMIEESTGRLGIAKVPTTPLDFAEGVLSGLETGLGRSGVSPERVSLLSHATTIVTNALLEGKGAECAFVATRGFRDLLELRRSTRVDLYDLFQDAPPVLIPRKHRYEITERIDAQGEVVTPLAEEEIAPLAAALRESGVKTVAVSLLFSFLNDRHEKRLGEALRAALPGVQVFLSCEVLPEIREFERASTTAVCAYVGPLMESYLARLHEAVTRTGLPELVVMGSSGGVVDIAECLRMPAQAVESGPAAGVIAAALVGDQLGENRVISFDMGGTTAKASVIVDGEITVTADYEVGGAANAKRWINGTGHPIRVPVIDLAEVSSGGGSIAWIDPGGSLKMGPHSAGALPGPIAYGRGGTQPTVTDANVALGYLNPLSLLDGELAIDKAGAEAAIDRHIATPLGLTVAEAAARMIEVVNANMAEALNIVSVERGHDPREFTMIAFGGAGPIHAIALAKELGIPRVVIPPAPGAFSALGLVATDLKRDYSRTFYAALAGVDLDRLGQAYLAMEAEGAAMLEQAKVPPERRELQRYADVRYRRQAYELTVPVAAGPVTARTLAAIAEAFHRKHEQTYGHANADEPIQLVNLRLTALGKLPKLTLAQHRVASDPRRDERQVWFPATGSVATSVVWRDGLEAGETIRGPAIVESLDSTTVVPPGWVATVDPNGFLIAEEREHADA</sequence>
<accession>A0ABW5CMP2</accession>
<gene>
    <name evidence="4" type="ORF">ACFSKQ_11385</name>
</gene>
<proteinExistence type="predicted"/>
<feature type="domain" description="Hydantoinase/oxoprolinase N-terminal" evidence="2">
    <location>
        <begin position="4"/>
        <end position="181"/>
    </location>
</feature>
<evidence type="ECO:0000259" key="3">
    <source>
        <dbReference type="Pfam" id="PF19278"/>
    </source>
</evidence>
<evidence type="ECO:0000259" key="2">
    <source>
        <dbReference type="Pfam" id="PF05378"/>
    </source>
</evidence>
<dbReference type="Pfam" id="PF19278">
    <property type="entry name" value="Hydant_A_C"/>
    <property type="match status" value="1"/>
</dbReference>
<protein>
    <submittedName>
        <fullName evidence="4">Hydantoinase/oxoprolinase family protein</fullName>
    </submittedName>
</protein>
<comment type="caution">
    <text evidence="4">The sequence shown here is derived from an EMBL/GenBank/DDBJ whole genome shotgun (WGS) entry which is preliminary data.</text>
</comment>
<name>A0ABW5CMP2_9HYPH</name>
<dbReference type="Proteomes" id="UP001597371">
    <property type="component" value="Unassembled WGS sequence"/>
</dbReference>
<dbReference type="InterPro" id="IPR045079">
    <property type="entry name" value="Oxoprolinase-like"/>
</dbReference>
<feature type="domain" description="Acetophenone carboxylase-like C-terminal" evidence="3">
    <location>
        <begin position="517"/>
        <end position="684"/>
    </location>
</feature>
<evidence type="ECO:0000313" key="4">
    <source>
        <dbReference type="EMBL" id="MFD2238061.1"/>
    </source>
</evidence>
<dbReference type="PANTHER" id="PTHR11365">
    <property type="entry name" value="5-OXOPROLINASE RELATED"/>
    <property type="match status" value="1"/>
</dbReference>
<dbReference type="SUPFAM" id="SSF53067">
    <property type="entry name" value="Actin-like ATPase domain"/>
    <property type="match status" value="1"/>
</dbReference>
<dbReference type="InterPro" id="IPR008040">
    <property type="entry name" value="Hydant_A_N"/>
</dbReference>
<feature type="domain" description="Hydantoinase A/oxoprolinase" evidence="1">
    <location>
        <begin position="203"/>
        <end position="501"/>
    </location>
</feature>
<dbReference type="InterPro" id="IPR049517">
    <property type="entry name" value="ACX-like_C"/>
</dbReference>
<keyword evidence="5" id="KW-1185">Reference proteome</keyword>
<reference evidence="5" key="1">
    <citation type="journal article" date="2019" name="Int. J. Syst. Evol. Microbiol.">
        <title>The Global Catalogue of Microorganisms (GCM) 10K type strain sequencing project: providing services to taxonomists for standard genome sequencing and annotation.</title>
        <authorList>
            <consortium name="The Broad Institute Genomics Platform"/>
            <consortium name="The Broad Institute Genome Sequencing Center for Infectious Disease"/>
            <person name="Wu L."/>
            <person name="Ma J."/>
        </authorList>
    </citation>
    <scope>NUCLEOTIDE SEQUENCE [LARGE SCALE GENOMIC DNA]</scope>
    <source>
        <strain evidence="5">ZS-35-S2</strain>
    </source>
</reference>
<dbReference type="RefSeq" id="WP_209739162.1">
    <property type="nucleotide sequence ID" value="NZ_CP072611.1"/>
</dbReference>
<dbReference type="Pfam" id="PF05378">
    <property type="entry name" value="Hydant_A_N"/>
    <property type="match status" value="1"/>
</dbReference>
<dbReference type="PANTHER" id="PTHR11365:SF23">
    <property type="entry name" value="HYPOTHETICAL 5-OXOPROLINASE (EUROFUNG)-RELATED"/>
    <property type="match status" value="1"/>
</dbReference>
<dbReference type="InterPro" id="IPR002821">
    <property type="entry name" value="Hydantoinase_A"/>
</dbReference>
<dbReference type="Pfam" id="PF01968">
    <property type="entry name" value="Hydantoinase_A"/>
    <property type="match status" value="1"/>
</dbReference>
<dbReference type="EMBL" id="JBHUIJ010000013">
    <property type="protein sequence ID" value="MFD2238061.1"/>
    <property type="molecule type" value="Genomic_DNA"/>
</dbReference>
<evidence type="ECO:0000259" key="1">
    <source>
        <dbReference type="Pfam" id="PF01968"/>
    </source>
</evidence>